<dbReference type="EMBL" id="JAEVLS010000005">
    <property type="protein sequence ID" value="MBM0107153.1"/>
    <property type="molecule type" value="Genomic_DNA"/>
</dbReference>
<evidence type="ECO:0000256" key="7">
    <source>
        <dbReference type="SAM" id="Phobius"/>
    </source>
</evidence>
<gene>
    <name evidence="9" type="ORF">JM946_20655</name>
</gene>
<dbReference type="InterPro" id="IPR011990">
    <property type="entry name" value="TPR-like_helical_dom_sf"/>
</dbReference>
<dbReference type="RefSeq" id="WP_203169273.1">
    <property type="nucleotide sequence ID" value="NZ_JAEVLS010000005.1"/>
</dbReference>
<evidence type="ECO:0000256" key="5">
    <source>
        <dbReference type="PROSITE-ProRule" id="PRU10141"/>
    </source>
</evidence>
<dbReference type="Gene3D" id="1.10.510.10">
    <property type="entry name" value="Transferase(Phosphotransferase) domain 1"/>
    <property type="match status" value="1"/>
</dbReference>
<dbReference type="PANTHER" id="PTHR43289">
    <property type="entry name" value="MITOGEN-ACTIVATED PROTEIN KINASE KINASE KINASE 20-RELATED"/>
    <property type="match status" value="1"/>
</dbReference>
<keyword evidence="3 9" id="KW-0418">Kinase</keyword>
<dbReference type="SUPFAM" id="SSF56112">
    <property type="entry name" value="Protein kinase-like (PK-like)"/>
    <property type="match status" value="1"/>
</dbReference>
<accession>A0ABS1X1N1</accession>
<comment type="caution">
    <text evidence="9">The sequence shown here is derived from an EMBL/GenBank/DDBJ whole genome shotgun (WGS) entry which is preliminary data.</text>
</comment>
<keyword evidence="6" id="KW-0175">Coiled coil</keyword>
<keyword evidence="4 5" id="KW-0067">ATP-binding</keyword>
<keyword evidence="7" id="KW-0472">Membrane</keyword>
<dbReference type="PROSITE" id="PS00107">
    <property type="entry name" value="PROTEIN_KINASE_ATP"/>
    <property type="match status" value="1"/>
</dbReference>
<dbReference type="Proteomes" id="UP000661077">
    <property type="component" value="Unassembled WGS sequence"/>
</dbReference>
<sequence>MSFQSERALFEACVELPSSERTSWLDAHCPDPLTRDRITRLLAAHDAAERNNALERRLPPLPVLSERRIGSYRLLERVGEGAMGEVYLAEQTAPVVRRVALKVIKPGMDSRDVIARFELERQTLALMSHPSIAHIIEAGATESGQPYFAMEYVPGIPLNRYCDQHRLDIDARLRLFLQICDAVQHAHQKGVIHRDLKPSNLLVSELDGRPVPKIIDFGIAKAVAPGAQPSRAHTRIGHLIGTPEYMSPEQAQLSPLDVDTRSDVYSLGVVLHELLTGELPFKTANHDSTPAQLVHELLTFDPQAPSTRVKASAAAHDDAAEHRQLTRRQLSQRLRGDLDWIVLKALQKDRNNRYGSPAELAADVRRHLADEAVLAGPPSVTYRMRKFAARHALALALVSGAFMAVLAFGGLMAYQAKELAHQRDEARYQAQRAEASNEFMSLMLEAVGPEGRPLTPIELVDTGVELLDKQYGDDPRFAARMLLQMARRYMDLHNTSKQLAVIHRAEVIARDLQDHELIASVQCAAVETELNANNYGEAERRMQLARNALQRLGHAPVSTRVDCLRAEADIANMNRDREQALAHLKQAQDLLERSDETRGLQYNAVLTDIGGIYYNTARYKESLQINQLTREALDRNGRGGTLAKAILMMNQSSLLYRMGEIENAREVAEQALKRIRSLRGGQPIPIAFGVSYGTTLQRLGEWQQAVAVLQEASEQAGLLESDLLKANAQHQLARALLTAGQLDAVEEKLADAEQIWTVNETANRDRLGELLRTRAELAIARGQPELARQAIDAALSKMSYARGAELSPGASAALTSASIIYLQLGDAARSLSLAREALALAERVARDPTRSADIADALLALGRAQQAQGDASATATLARGEEILRKALGRS</sequence>
<dbReference type="SUPFAM" id="SSF48452">
    <property type="entry name" value="TPR-like"/>
    <property type="match status" value="2"/>
</dbReference>
<keyword evidence="7" id="KW-1133">Transmembrane helix</keyword>
<organism evidence="9 10">
    <name type="scientific">Steroidobacter gossypii</name>
    <dbReference type="NCBI Taxonomy" id="2805490"/>
    <lineage>
        <taxon>Bacteria</taxon>
        <taxon>Pseudomonadati</taxon>
        <taxon>Pseudomonadota</taxon>
        <taxon>Gammaproteobacteria</taxon>
        <taxon>Steroidobacterales</taxon>
        <taxon>Steroidobacteraceae</taxon>
        <taxon>Steroidobacter</taxon>
    </lineage>
</organism>
<keyword evidence="7" id="KW-0812">Transmembrane</keyword>
<reference evidence="9 10" key="1">
    <citation type="journal article" date="2021" name="Int. J. Syst. Evol. Microbiol.">
        <title>Steroidobacter gossypii sp. nov., isolated from soil of cotton cropping field.</title>
        <authorList>
            <person name="Huang R."/>
            <person name="Yang S."/>
            <person name="Zhen C."/>
            <person name="Liu W."/>
        </authorList>
    </citation>
    <scope>NUCLEOTIDE SEQUENCE [LARGE SCALE GENOMIC DNA]</scope>
    <source>
        <strain evidence="9 10">S1-65</strain>
    </source>
</reference>
<dbReference type="Gene3D" id="3.30.200.20">
    <property type="entry name" value="Phosphorylase Kinase, domain 1"/>
    <property type="match status" value="1"/>
</dbReference>
<evidence type="ECO:0000313" key="10">
    <source>
        <dbReference type="Proteomes" id="UP000661077"/>
    </source>
</evidence>
<evidence type="ECO:0000256" key="1">
    <source>
        <dbReference type="ARBA" id="ARBA00022679"/>
    </source>
</evidence>
<dbReference type="Gene3D" id="1.25.40.10">
    <property type="entry name" value="Tetratricopeptide repeat domain"/>
    <property type="match status" value="3"/>
</dbReference>
<feature type="transmembrane region" description="Helical" evidence="7">
    <location>
        <begin position="392"/>
        <end position="414"/>
    </location>
</feature>
<feature type="domain" description="Protein kinase" evidence="8">
    <location>
        <begin position="72"/>
        <end position="368"/>
    </location>
</feature>
<dbReference type="CDD" id="cd14014">
    <property type="entry name" value="STKc_PknB_like"/>
    <property type="match status" value="1"/>
</dbReference>
<proteinExistence type="predicted"/>
<dbReference type="PROSITE" id="PS50011">
    <property type="entry name" value="PROTEIN_KINASE_DOM"/>
    <property type="match status" value="1"/>
</dbReference>
<dbReference type="Pfam" id="PF00069">
    <property type="entry name" value="Pkinase"/>
    <property type="match status" value="1"/>
</dbReference>
<feature type="coiled-coil region" evidence="6">
    <location>
        <begin position="570"/>
        <end position="597"/>
    </location>
</feature>
<dbReference type="InterPro" id="IPR000719">
    <property type="entry name" value="Prot_kinase_dom"/>
</dbReference>
<evidence type="ECO:0000256" key="2">
    <source>
        <dbReference type="ARBA" id="ARBA00022741"/>
    </source>
</evidence>
<dbReference type="PANTHER" id="PTHR43289:SF6">
    <property type="entry name" value="SERINE_THREONINE-PROTEIN KINASE NEKL-3"/>
    <property type="match status" value="1"/>
</dbReference>
<protein>
    <submittedName>
        <fullName evidence="9">Protein kinase</fullName>
    </submittedName>
</protein>
<dbReference type="SMART" id="SM00220">
    <property type="entry name" value="S_TKc"/>
    <property type="match status" value="1"/>
</dbReference>
<name>A0ABS1X1N1_9GAMM</name>
<evidence type="ECO:0000256" key="3">
    <source>
        <dbReference type="ARBA" id="ARBA00022777"/>
    </source>
</evidence>
<dbReference type="PROSITE" id="PS00108">
    <property type="entry name" value="PROTEIN_KINASE_ST"/>
    <property type="match status" value="1"/>
</dbReference>
<dbReference type="GO" id="GO:0016301">
    <property type="term" value="F:kinase activity"/>
    <property type="evidence" value="ECO:0007669"/>
    <property type="project" value="UniProtKB-KW"/>
</dbReference>
<feature type="binding site" evidence="5">
    <location>
        <position position="102"/>
    </location>
    <ligand>
        <name>ATP</name>
        <dbReference type="ChEBI" id="CHEBI:30616"/>
    </ligand>
</feature>
<keyword evidence="10" id="KW-1185">Reference proteome</keyword>
<keyword evidence="1" id="KW-0808">Transferase</keyword>
<keyword evidence="2 5" id="KW-0547">Nucleotide-binding</keyword>
<evidence type="ECO:0000313" key="9">
    <source>
        <dbReference type="EMBL" id="MBM0107153.1"/>
    </source>
</evidence>
<evidence type="ECO:0000256" key="4">
    <source>
        <dbReference type="ARBA" id="ARBA00022840"/>
    </source>
</evidence>
<evidence type="ECO:0000256" key="6">
    <source>
        <dbReference type="SAM" id="Coils"/>
    </source>
</evidence>
<dbReference type="InterPro" id="IPR017441">
    <property type="entry name" value="Protein_kinase_ATP_BS"/>
</dbReference>
<dbReference type="InterPro" id="IPR011009">
    <property type="entry name" value="Kinase-like_dom_sf"/>
</dbReference>
<evidence type="ECO:0000259" key="8">
    <source>
        <dbReference type="PROSITE" id="PS50011"/>
    </source>
</evidence>
<dbReference type="InterPro" id="IPR008271">
    <property type="entry name" value="Ser/Thr_kinase_AS"/>
</dbReference>